<evidence type="ECO:0000256" key="1">
    <source>
        <dbReference type="SAM" id="MobiDB-lite"/>
    </source>
</evidence>
<feature type="transmembrane region" description="Helical" evidence="2">
    <location>
        <begin position="35"/>
        <end position="53"/>
    </location>
</feature>
<comment type="caution">
    <text evidence="3">The sequence shown here is derived from an EMBL/GenBank/DDBJ whole genome shotgun (WGS) entry which is preliminary data.</text>
</comment>
<gene>
    <name evidence="3" type="ORF">VXC91_37745</name>
</gene>
<keyword evidence="2" id="KW-0812">Transmembrane</keyword>
<keyword evidence="4" id="KW-1185">Reference proteome</keyword>
<evidence type="ECO:0000313" key="4">
    <source>
        <dbReference type="Proteomes" id="UP001333996"/>
    </source>
</evidence>
<evidence type="ECO:0000256" key="2">
    <source>
        <dbReference type="SAM" id="Phobius"/>
    </source>
</evidence>
<feature type="compositionally biased region" description="Low complexity" evidence="1">
    <location>
        <begin position="60"/>
        <end position="81"/>
    </location>
</feature>
<name>A0ABU7FVD7_9ACTN</name>
<sequence length="81" mass="8099">MHIDPVGCVLLVVALAVGCFVYKHTRQAPASKGDVVGAIVCATSVLTALVLILGRDHQQQETPAPAGGGAPPASSSQTPGP</sequence>
<dbReference type="EMBL" id="JAYWVC010000239">
    <property type="protein sequence ID" value="MED7827493.1"/>
    <property type="molecule type" value="Genomic_DNA"/>
</dbReference>
<keyword evidence="2" id="KW-1133">Transmembrane helix</keyword>
<protein>
    <submittedName>
        <fullName evidence="3">Uncharacterized protein</fullName>
    </submittedName>
</protein>
<reference evidence="3" key="1">
    <citation type="submission" date="2024-01" db="EMBL/GenBank/DDBJ databases">
        <title>First draft genome sequence data of TA4-1, the type strain of Gram-positive actinobacterium Streptomyces chiangmaiensis.</title>
        <authorList>
            <person name="Yasawong M."/>
            <person name="Nantapong N."/>
        </authorList>
    </citation>
    <scope>NUCLEOTIDE SEQUENCE</scope>
    <source>
        <strain evidence="3">TA4-1</strain>
    </source>
</reference>
<accession>A0ABU7FVD7</accession>
<feature type="region of interest" description="Disordered" evidence="1">
    <location>
        <begin position="58"/>
        <end position="81"/>
    </location>
</feature>
<dbReference type="Proteomes" id="UP001333996">
    <property type="component" value="Unassembled WGS sequence"/>
</dbReference>
<evidence type="ECO:0000313" key="3">
    <source>
        <dbReference type="EMBL" id="MED7827493.1"/>
    </source>
</evidence>
<keyword evidence="2" id="KW-0472">Membrane</keyword>
<organism evidence="3 4">
    <name type="scientific">Streptomyces chiangmaiensis</name>
    <dbReference type="NCBI Taxonomy" id="766497"/>
    <lineage>
        <taxon>Bacteria</taxon>
        <taxon>Bacillati</taxon>
        <taxon>Actinomycetota</taxon>
        <taxon>Actinomycetes</taxon>
        <taxon>Kitasatosporales</taxon>
        <taxon>Streptomycetaceae</taxon>
        <taxon>Streptomyces</taxon>
    </lineage>
</organism>
<proteinExistence type="predicted"/>
<dbReference type="RefSeq" id="WP_329511873.1">
    <property type="nucleotide sequence ID" value="NZ_BAAAYZ010000216.1"/>
</dbReference>